<name>A0A151JW07_9HYME</name>
<keyword evidence="1" id="KW-1133">Transmembrane helix</keyword>
<accession>A0A151JW07</accession>
<evidence type="ECO:0000313" key="2">
    <source>
        <dbReference type="EMBL" id="KYN38139.1"/>
    </source>
</evidence>
<evidence type="ECO:0000256" key="1">
    <source>
        <dbReference type="SAM" id="Phobius"/>
    </source>
</evidence>
<proteinExistence type="predicted"/>
<keyword evidence="1" id="KW-0812">Transmembrane</keyword>
<keyword evidence="1" id="KW-0472">Membrane</keyword>
<feature type="transmembrane region" description="Helical" evidence="1">
    <location>
        <begin position="49"/>
        <end position="69"/>
    </location>
</feature>
<keyword evidence="3" id="KW-1185">Reference proteome</keyword>
<reference evidence="2 3" key="1">
    <citation type="submission" date="2016-03" db="EMBL/GenBank/DDBJ databases">
        <title>Trachymyrmex septentrionalis WGS genome.</title>
        <authorList>
            <person name="Nygaard S."/>
            <person name="Hu H."/>
            <person name="Boomsma J."/>
            <person name="Zhang G."/>
        </authorList>
    </citation>
    <scope>NUCLEOTIDE SEQUENCE [LARGE SCALE GENOMIC DNA]</scope>
    <source>
        <strain evidence="2">Tsep2-gDNA-1</strain>
        <tissue evidence="2">Whole body</tissue>
    </source>
</reference>
<dbReference type="EMBL" id="KQ981676">
    <property type="protein sequence ID" value="KYN38139.1"/>
    <property type="molecule type" value="Genomic_DNA"/>
</dbReference>
<dbReference type="Proteomes" id="UP000078541">
    <property type="component" value="Unassembled WGS sequence"/>
</dbReference>
<gene>
    <name evidence="2" type="ORF">ALC56_07469</name>
</gene>
<organism evidence="2 3">
    <name type="scientific">Trachymyrmex septentrionalis</name>
    <dbReference type="NCBI Taxonomy" id="34720"/>
    <lineage>
        <taxon>Eukaryota</taxon>
        <taxon>Metazoa</taxon>
        <taxon>Ecdysozoa</taxon>
        <taxon>Arthropoda</taxon>
        <taxon>Hexapoda</taxon>
        <taxon>Insecta</taxon>
        <taxon>Pterygota</taxon>
        <taxon>Neoptera</taxon>
        <taxon>Endopterygota</taxon>
        <taxon>Hymenoptera</taxon>
        <taxon>Apocrita</taxon>
        <taxon>Aculeata</taxon>
        <taxon>Formicoidea</taxon>
        <taxon>Formicidae</taxon>
        <taxon>Myrmicinae</taxon>
        <taxon>Trachymyrmex</taxon>
    </lineage>
</organism>
<evidence type="ECO:0000313" key="3">
    <source>
        <dbReference type="Proteomes" id="UP000078541"/>
    </source>
</evidence>
<dbReference type="AlphaFoldDB" id="A0A151JW07"/>
<protein>
    <submittedName>
        <fullName evidence="2">Uncharacterized protein</fullName>
    </submittedName>
</protein>
<sequence length="101" mass="11440">MGQEVQGGREGAKRTRELEKEIFYCLRHETSFPTHSRYKAATPSRTLRLTFYTTAGLVALEIIMPALSATPPPRWKDLRGRDPYNRADKVAANISALYNLT</sequence>